<evidence type="ECO:0000256" key="2">
    <source>
        <dbReference type="ARBA" id="ARBA00001946"/>
    </source>
</evidence>
<comment type="catalytic activity">
    <reaction evidence="1">
        <text>ATP-dependent breakage, passage and rejoining of double-stranded DNA.</text>
        <dbReference type="EC" id="5.6.2.2"/>
    </reaction>
</comment>
<evidence type="ECO:0000256" key="6">
    <source>
        <dbReference type="ARBA" id="ARBA00023235"/>
    </source>
</evidence>
<dbReference type="GO" id="GO:0003677">
    <property type="term" value="F:DNA binding"/>
    <property type="evidence" value="ECO:0007669"/>
    <property type="project" value="UniProtKB-KW"/>
</dbReference>
<dbReference type="Gene3D" id="3.30.565.10">
    <property type="entry name" value="Histidine kinase-like ATPase, C-terminal domain"/>
    <property type="match status" value="1"/>
</dbReference>
<sequence>MNKSVSDAPNKAEETYQLLEQLDHILKRPETYIGSNRPCREEMWIVDESGIEGPRIVKREITYVPGLYKIFDEILVNAADNKQRDKTMSSIEVDINQYLNKIHIFLLYIRSFPLS</sequence>
<name>A0A8S3HQ62_9BILA</name>
<dbReference type="EMBL" id="CAJOBI010321414">
    <property type="protein sequence ID" value="CAF5185771.1"/>
    <property type="molecule type" value="Genomic_DNA"/>
</dbReference>
<dbReference type="InterPro" id="IPR050634">
    <property type="entry name" value="DNA_Topoisomerase_II"/>
</dbReference>
<keyword evidence="4" id="KW-0799">Topoisomerase</keyword>
<evidence type="ECO:0000313" key="8">
    <source>
        <dbReference type="Proteomes" id="UP000676336"/>
    </source>
</evidence>
<proteinExistence type="predicted"/>
<keyword evidence="5" id="KW-0238">DNA-binding</keyword>
<dbReference type="SUPFAM" id="SSF55874">
    <property type="entry name" value="ATPase domain of HSP90 chaperone/DNA topoisomerase II/histidine kinase"/>
    <property type="match status" value="1"/>
</dbReference>
<dbReference type="PANTHER" id="PTHR10169:SF38">
    <property type="entry name" value="DNA TOPOISOMERASE 2"/>
    <property type="match status" value="1"/>
</dbReference>
<evidence type="ECO:0000256" key="5">
    <source>
        <dbReference type="ARBA" id="ARBA00023125"/>
    </source>
</evidence>
<comment type="caution">
    <text evidence="7">The sequence shown here is derived from an EMBL/GenBank/DDBJ whole genome shotgun (WGS) entry which is preliminary data.</text>
</comment>
<evidence type="ECO:0000313" key="7">
    <source>
        <dbReference type="EMBL" id="CAF5185771.1"/>
    </source>
</evidence>
<accession>A0A8S3HQ62</accession>
<dbReference type="GO" id="GO:0000819">
    <property type="term" value="P:sister chromatid segregation"/>
    <property type="evidence" value="ECO:0007669"/>
    <property type="project" value="TreeGrafter"/>
</dbReference>
<dbReference type="InterPro" id="IPR036890">
    <property type="entry name" value="HATPase_C_sf"/>
</dbReference>
<evidence type="ECO:0000256" key="1">
    <source>
        <dbReference type="ARBA" id="ARBA00000185"/>
    </source>
</evidence>
<dbReference type="AlphaFoldDB" id="A0A8S3HQ62"/>
<evidence type="ECO:0000256" key="3">
    <source>
        <dbReference type="ARBA" id="ARBA00012895"/>
    </source>
</evidence>
<keyword evidence="6" id="KW-0413">Isomerase</keyword>
<dbReference type="Proteomes" id="UP000676336">
    <property type="component" value="Unassembled WGS sequence"/>
</dbReference>
<dbReference type="GO" id="GO:0003918">
    <property type="term" value="F:DNA topoisomerase type II (double strand cut, ATP-hydrolyzing) activity"/>
    <property type="evidence" value="ECO:0007669"/>
    <property type="project" value="UniProtKB-EC"/>
</dbReference>
<dbReference type="GO" id="GO:0005634">
    <property type="term" value="C:nucleus"/>
    <property type="evidence" value="ECO:0007669"/>
    <property type="project" value="TreeGrafter"/>
</dbReference>
<organism evidence="7 8">
    <name type="scientific">Rotaria magnacalcarata</name>
    <dbReference type="NCBI Taxonomy" id="392030"/>
    <lineage>
        <taxon>Eukaryota</taxon>
        <taxon>Metazoa</taxon>
        <taxon>Spiralia</taxon>
        <taxon>Gnathifera</taxon>
        <taxon>Rotifera</taxon>
        <taxon>Eurotatoria</taxon>
        <taxon>Bdelloidea</taxon>
        <taxon>Philodinida</taxon>
        <taxon>Philodinidae</taxon>
        <taxon>Rotaria</taxon>
    </lineage>
</organism>
<protein>
    <recommendedName>
        <fullName evidence="3">DNA topoisomerase (ATP-hydrolyzing)</fullName>
        <ecNumber evidence="3">5.6.2.2</ecNumber>
    </recommendedName>
</protein>
<reference evidence="7" key="1">
    <citation type="submission" date="2021-02" db="EMBL/GenBank/DDBJ databases">
        <authorList>
            <person name="Nowell W R."/>
        </authorList>
    </citation>
    <scope>NUCLEOTIDE SEQUENCE</scope>
</reference>
<gene>
    <name evidence="7" type="ORF">SMN809_LOCUS70409</name>
</gene>
<evidence type="ECO:0000256" key="4">
    <source>
        <dbReference type="ARBA" id="ARBA00023029"/>
    </source>
</evidence>
<dbReference type="EC" id="5.6.2.2" evidence="3"/>
<dbReference type="PANTHER" id="PTHR10169">
    <property type="entry name" value="DNA TOPOISOMERASE/GYRASE"/>
    <property type="match status" value="1"/>
</dbReference>
<comment type="cofactor">
    <cofactor evidence="2">
        <name>Mg(2+)</name>
        <dbReference type="ChEBI" id="CHEBI:18420"/>
    </cofactor>
</comment>
<dbReference type="GO" id="GO:0000712">
    <property type="term" value="P:resolution of meiotic recombination intermediates"/>
    <property type="evidence" value="ECO:0007669"/>
    <property type="project" value="TreeGrafter"/>
</dbReference>